<dbReference type="CDD" id="cd00051">
    <property type="entry name" value="EFh"/>
    <property type="match status" value="1"/>
</dbReference>
<keyword evidence="1" id="KW-0106">Calcium</keyword>
<dbReference type="Gene3D" id="1.10.238.10">
    <property type="entry name" value="EF-hand"/>
    <property type="match status" value="1"/>
</dbReference>
<dbReference type="InterPro" id="IPR002048">
    <property type="entry name" value="EF_hand_dom"/>
</dbReference>
<comment type="caution">
    <text evidence="4">The sequence shown here is derived from an EMBL/GenBank/DDBJ whole genome shotgun (WGS) entry which is preliminary data.</text>
</comment>
<dbReference type="GO" id="GO:0005509">
    <property type="term" value="F:calcium ion binding"/>
    <property type="evidence" value="ECO:0007669"/>
    <property type="project" value="InterPro"/>
</dbReference>
<name>A0A0M0J6I8_9EUKA</name>
<reference evidence="5" key="1">
    <citation type="journal article" date="2015" name="PLoS Genet.">
        <title>Genome Sequence and Transcriptome Analyses of Chrysochromulina tobin: Metabolic Tools for Enhanced Algal Fitness in the Prominent Order Prymnesiales (Haptophyceae).</title>
        <authorList>
            <person name="Hovde B.T."/>
            <person name="Deodato C.R."/>
            <person name="Hunsperger H.M."/>
            <person name="Ryken S.A."/>
            <person name="Yost W."/>
            <person name="Jha R.K."/>
            <person name="Patterson J."/>
            <person name="Monnat R.J. Jr."/>
            <person name="Barlow S.B."/>
            <person name="Starkenburg S.R."/>
            <person name="Cattolico R.A."/>
        </authorList>
    </citation>
    <scope>NUCLEOTIDE SEQUENCE</scope>
    <source>
        <strain evidence="5">CCMP291</strain>
    </source>
</reference>
<organism evidence="4 5">
    <name type="scientific">Chrysochromulina tobinii</name>
    <dbReference type="NCBI Taxonomy" id="1460289"/>
    <lineage>
        <taxon>Eukaryota</taxon>
        <taxon>Haptista</taxon>
        <taxon>Haptophyta</taxon>
        <taxon>Prymnesiophyceae</taxon>
        <taxon>Prymnesiales</taxon>
        <taxon>Chrysochromulinaceae</taxon>
        <taxon>Chrysochromulina</taxon>
    </lineage>
</organism>
<accession>A0A0M0J6I8</accession>
<dbReference type="Pfam" id="PF13499">
    <property type="entry name" value="EF-hand_7"/>
    <property type="match status" value="1"/>
</dbReference>
<protein>
    <recommendedName>
        <fullName evidence="3">EF-hand domain-containing protein</fullName>
    </recommendedName>
</protein>
<evidence type="ECO:0000259" key="3">
    <source>
        <dbReference type="PROSITE" id="PS50222"/>
    </source>
</evidence>
<dbReference type="SMART" id="SM00054">
    <property type="entry name" value="EFh"/>
    <property type="match status" value="2"/>
</dbReference>
<feature type="compositionally biased region" description="Polar residues" evidence="2">
    <location>
        <begin position="24"/>
        <end position="37"/>
    </location>
</feature>
<dbReference type="Proteomes" id="UP000037460">
    <property type="component" value="Unassembled WGS sequence"/>
</dbReference>
<proteinExistence type="predicted"/>
<feature type="region of interest" description="Disordered" evidence="2">
    <location>
        <begin position="108"/>
        <end position="132"/>
    </location>
</feature>
<dbReference type="PROSITE" id="PS50222">
    <property type="entry name" value="EF_HAND_2"/>
    <property type="match status" value="2"/>
</dbReference>
<feature type="region of interest" description="Disordered" evidence="2">
    <location>
        <begin position="1"/>
        <end position="65"/>
    </location>
</feature>
<feature type="domain" description="EF-hand" evidence="3">
    <location>
        <begin position="181"/>
        <end position="216"/>
    </location>
</feature>
<sequence>MAASSPNVADVPGQESSPTEEDGQQASCIPAPSSSSELTKRVSVRTSPKQKPLTEKETSFDVLESSELEQRKRIARLTGINLDSLRSADGKPLSAEDVLKVVSAGCRDETHTGRSGSRKSQGGASSADESLYSSPALAEKVQYRSTASPTGRHRSVSQTLVPIKATARKSVQVQLFELLKGNSNRVLELFKEWDTDGNGAVDKMELRKGIAGLGYSVPNKEIDFLFDCFDKDGSGEIAYSEFKKMLSEESLAHALEAADPEMRRKAKERQLRLTRRLSRESKEYRYLHDHEEERPDSPIAFESFMLLKSMYATRKPEETSL</sequence>
<gene>
    <name evidence="4" type="ORF">Ctob_002187</name>
</gene>
<dbReference type="InterPro" id="IPR018247">
    <property type="entry name" value="EF_Hand_1_Ca_BS"/>
</dbReference>
<evidence type="ECO:0000256" key="2">
    <source>
        <dbReference type="SAM" id="MobiDB-lite"/>
    </source>
</evidence>
<dbReference type="EMBL" id="JWZX01003329">
    <property type="protein sequence ID" value="KOO21843.1"/>
    <property type="molecule type" value="Genomic_DNA"/>
</dbReference>
<dbReference type="InterPro" id="IPR011992">
    <property type="entry name" value="EF-hand-dom_pair"/>
</dbReference>
<evidence type="ECO:0000313" key="5">
    <source>
        <dbReference type="Proteomes" id="UP000037460"/>
    </source>
</evidence>
<feature type="compositionally biased region" description="Polar residues" evidence="2">
    <location>
        <begin position="113"/>
        <end position="132"/>
    </location>
</feature>
<dbReference type="OrthoDB" id="408117at2759"/>
<dbReference type="AlphaFoldDB" id="A0A0M0J6I8"/>
<evidence type="ECO:0000256" key="1">
    <source>
        <dbReference type="ARBA" id="ARBA00022837"/>
    </source>
</evidence>
<keyword evidence="5" id="KW-1185">Reference proteome</keyword>
<dbReference type="PROSITE" id="PS00018">
    <property type="entry name" value="EF_HAND_1"/>
    <property type="match status" value="2"/>
</dbReference>
<evidence type="ECO:0000313" key="4">
    <source>
        <dbReference type="EMBL" id="KOO21843.1"/>
    </source>
</evidence>
<dbReference type="SUPFAM" id="SSF47473">
    <property type="entry name" value="EF-hand"/>
    <property type="match status" value="1"/>
</dbReference>
<feature type="domain" description="EF-hand" evidence="3">
    <location>
        <begin position="217"/>
        <end position="252"/>
    </location>
</feature>